<protein>
    <submittedName>
        <fullName evidence="1">Uncharacterized protein</fullName>
    </submittedName>
</protein>
<reference evidence="1 2" key="1">
    <citation type="submission" date="2022-03" db="EMBL/GenBank/DDBJ databases">
        <authorList>
            <person name="Brunel B."/>
        </authorList>
    </citation>
    <scope>NUCLEOTIDE SEQUENCE [LARGE SCALE GENOMIC DNA]</scope>
    <source>
        <strain evidence="1">STM5069sample</strain>
    </source>
</reference>
<accession>A0ABM9E0X4</accession>
<organism evidence="1 2">
    <name type="scientific">Mesorhizobium escarrei</name>
    <dbReference type="NCBI Taxonomy" id="666018"/>
    <lineage>
        <taxon>Bacteria</taxon>
        <taxon>Pseudomonadati</taxon>
        <taxon>Pseudomonadota</taxon>
        <taxon>Alphaproteobacteria</taxon>
        <taxon>Hyphomicrobiales</taxon>
        <taxon>Phyllobacteriaceae</taxon>
        <taxon>Mesorhizobium</taxon>
    </lineage>
</organism>
<gene>
    <name evidence="1" type="ORF">MES5069_350014</name>
</gene>
<name>A0ABM9E0X4_9HYPH</name>
<evidence type="ECO:0000313" key="2">
    <source>
        <dbReference type="Proteomes" id="UP001153050"/>
    </source>
</evidence>
<dbReference type="EMBL" id="CAKXZT010000130">
    <property type="protein sequence ID" value="CAH2402711.1"/>
    <property type="molecule type" value="Genomic_DNA"/>
</dbReference>
<keyword evidence="2" id="KW-1185">Reference proteome</keyword>
<dbReference type="Proteomes" id="UP001153050">
    <property type="component" value="Unassembled WGS sequence"/>
</dbReference>
<proteinExistence type="predicted"/>
<comment type="caution">
    <text evidence="1">The sequence shown here is derived from an EMBL/GenBank/DDBJ whole genome shotgun (WGS) entry which is preliminary data.</text>
</comment>
<sequence>MTKKAAKSIMNNARDYGERERLIVSGEMGRTR</sequence>
<evidence type="ECO:0000313" key="1">
    <source>
        <dbReference type="EMBL" id="CAH2402711.1"/>
    </source>
</evidence>